<dbReference type="SUPFAM" id="SSF54001">
    <property type="entry name" value="Cysteine proteinases"/>
    <property type="match status" value="1"/>
</dbReference>
<dbReference type="InterPro" id="IPR025661">
    <property type="entry name" value="Pept_asp_AS"/>
</dbReference>
<feature type="chain" id="PRO_5044790114" description="Cathepsin L" evidence="7">
    <location>
        <begin position="27"/>
        <end position="334"/>
    </location>
</feature>
<dbReference type="PROSITE" id="PS00139">
    <property type="entry name" value="THIOL_PROTEASE_CYS"/>
    <property type="match status" value="1"/>
</dbReference>
<dbReference type="PROSITE" id="PS51257">
    <property type="entry name" value="PROKAR_LIPOPROTEIN"/>
    <property type="match status" value="1"/>
</dbReference>
<feature type="domain" description="Cathepsin propeptide inhibitor" evidence="9">
    <location>
        <begin position="36"/>
        <end position="96"/>
    </location>
</feature>
<organism evidence="10 11">
    <name type="scientific">Cryptolaemus montrouzieri</name>
    <dbReference type="NCBI Taxonomy" id="559131"/>
    <lineage>
        <taxon>Eukaryota</taxon>
        <taxon>Metazoa</taxon>
        <taxon>Ecdysozoa</taxon>
        <taxon>Arthropoda</taxon>
        <taxon>Hexapoda</taxon>
        <taxon>Insecta</taxon>
        <taxon>Pterygota</taxon>
        <taxon>Neoptera</taxon>
        <taxon>Endopterygota</taxon>
        <taxon>Coleoptera</taxon>
        <taxon>Polyphaga</taxon>
        <taxon>Cucujiformia</taxon>
        <taxon>Coccinelloidea</taxon>
        <taxon>Coccinellidae</taxon>
        <taxon>Scymninae</taxon>
        <taxon>Scymnini</taxon>
        <taxon>Cryptolaemus</taxon>
    </lineage>
</organism>
<dbReference type="GO" id="GO:0006508">
    <property type="term" value="P:proteolysis"/>
    <property type="evidence" value="ECO:0007669"/>
    <property type="project" value="UniProtKB-KW"/>
</dbReference>
<keyword evidence="11" id="KW-1185">Reference proteome</keyword>
<keyword evidence="4" id="KW-0788">Thiol protease</keyword>
<dbReference type="InterPro" id="IPR038765">
    <property type="entry name" value="Papain-like_cys_pep_sf"/>
</dbReference>
<keyword evidence="7" id="KW-0732">Signal</keyword>
<evidence type="ECO:0000313" key="11">
    <source>
        <dbReference type="Proteomes" id="UP001516400"/>
    </source>
</evidence>
<feature type="domain" description="Peptidase C1A papain C-terminal" evidence="8">
    <location>
        <begin position="124"/>
        <end position="333"/>
    </location>
</feature>
<dbReference type="PANTHER" id="PTHR12411">
    <property type="entry name" value="CYSTEINE PROTEASE FAMILY C1-RELATED"/>
    <property type="match status" value="1"/>
</dbReference>
<dbReference type="PRINTS" id="PR00705">
    <property type="entry name" value="PAPAIN"/>
</dbReference>
<name>A0ABD2P3T7_9CUCU</name>
<evidence type="ECO:0000256" key="1">
    <source>
        <dbReference type="ARBA" id="ARBA00008455"/>
    </source>
</evidence>
<gene>
    <name evidence="10" type="ORF">HHI36_000012</name>
</gene>
<evidence type="ECO:0000259" key="8">
    <source>
        <dbReference type="SMART" id="SM00645"/>
    </source>
</evidence>
<accession>A0ABD2P3T7</accession>
<evidence type="ECO:0000256" key="3">
    <source>
        <dbReference type="ARBA" id="ARBA00022801"/>
    </source>
</evidence>
<dbReference type="Gene3D" id="3.90.70.10">
    <property type="entry name" value="Cysteine proteinases"/>
    <property type="match status" value="1"/>
</dbReference>
<keyword evidence="6" id="KW-1015">Disulfide bond</keyword>
<dbReference type="AlphaFoldDB" id="A0ABD2P3T7"/>
<keyword evidence="3" id="KW-0378">Hydrolase</keyword>
<dbReference type="SMART" id="SM00645">
    <property type="entry name" value="Pept_C1"/>
    <property type="match status" value="1"/>
</dbReference>
<dbReference type="InterPro" id="IPR013201">
    <property type="entry name" value="Prot_inhib_I29"/>
</dbReference>
<dbReference type="InterPro" id="IPR000668">
    <property type="entry name" value="Peptidase_C1A_C"/>
</dbReference>
<dbReference type="Pfam" id="PF00112">
    <property type="entry name" value="Peptidase_C1"/>
    <property type="match status" value="1"/>
</dbReference>
<evidence type="ECO:0008006" key="12">
    <source>
        <dbReference type="Google" id="ProtNLM"/>
    </source>
</evidence>
<comment type="similarity">
    <text evidence="1">Belongs to the peptidase C1 family.</text>
</comment>
<evidence type="ECO:0000313" key="10">
    <source>
        <dbReference type="EMBL" id="KAL3285480.1"/>
    </source>
</evidence>
<dbReference type="InterPro" id="IPR039417">
    <property type="entry name" value="Peptidase_C1A_papain-like"/>
</dbReference>
<dbReference type="EMBL" id="JABFTP020000185">
    <property type="protein sequence ID" value="KAL3285480.1"/>
    <property type="molecule type" value="Genomic_DNA"/>
</dbReference>
<sequence>MVVKMNLHLILLVSVFSCLFIASCQAVTDDEATRQWNIFLERTEKSYRSPVEASRRFAIFKENLQKIENHNVLFDQGIVTYKMGVTKFADLTKEEFLLYVNKFKLSRKPNPSRNIFKANPNLKEADEIDWRDYGAVTYVKDQGQCESCWAFSATGALEGQAALLLGKQLVLSEQNLVDCATEEYGNYGCKGGLMDGAFEYVRLHGIASEDDYPYTATDSNCKQKGSVFNISSYVDVQQDEQSLRQAVVEIGPISVGINATDELQHYISGILIDKTCTDQPNHGVLVVGYSSEGGKDYWIIKNSWGDYWGEKGYFNLIRNENACGIATMASYPTI</sequence>
<dbReference type="PROSITE" id="PS00640">
    <property type="entry name" value="THIOL_PROTEASE_ASN"/>
    <property type="match status" value="1"/>
</dbReference>
<dbReference type="CDD" id="cd02248">
    <property type="entry name" value="Peptidase_C1A"/>
    <property type="match status" value="1"/>
</dbReference>
<comment type="caution">
    <text evidence="10">The sequence shown here is derived from an EMBL/GenBank/DDBJ whole genome shotgun (WGS) entry which is preliminary data.</text>
</comment>
<keyword evidence="2" id="KW-0645">Protease</keyword>
<evidence type="ECO:0000256" key="7">
    <source>
        <dbReference type="SAM" id="SignalP"/>
    </source>
</evidence>
<dbReference type="Pfam" id="PF08246">
    <property type="entry name" value="Inhibitor_I29"/>
    <property type="match status" value="1"/>
</dbReference>
<dbReference type="GO" id="GO:0008234">
    <property type="term" value="F:cysteine-type peptidase activity"/>
    <property type="evidence" value="ECO:0007669"/>
    <property type="project" value="UniProtKB-KW"/>
</dbReference>
<dbReference type="InterPro" id="IPR000169">
    <property type="entry name" value="Pept_cys_AS"/>
</dbReference>
<evidence type="ECO:0000256" key="4">
    <source>
        <dbReference type="ARBA" id="ARBA00022807"/>
    </source>
</evidence>
<dbReference type="SMART" id="SM00848">
    <property type="entry name" value="Inhibitor_I29"/>
    <property type="match status" value="1"/>
</dbReference>
<dbReference type="InterPro" id="IPR013128">
    <property type="entry name" value="Peptidase_C1A"/>
</dbReference>
<evidence type="ECO:0000256" key="2">
    <source>
        <dbReference type="ARBA" id="ARBA00022670"/>
    </source>
</evidence>
<reference evidence="10 11" key="1">
    <citation type="journal article" date="2021" name="BMC Biol.">
        <title>Horizontally acquired antibacterial genes associated with adaptive radiation of ladybird beetles.</title>
        <authorList>
            <person name="Li H.S."/>
            <person name="Tang X.F."/>
            <person name="Huang Y.H."/>
            <person name="Xu Z.Y."/>
            <person name="Chen M.L."/>
            <person name="Du X.Y."/>
            <person name="Qiu B.Y."/>
            <person name="Chen P.T."/>
            <person name="Zhang W."/>
            <person name="Slipinski A."/>
            <person name="Escalona H.E."/>
            <person name="Waterhouse R.M."/>
            <person name="Zwick A."/>
            <person name="Pang H."/>
        </authorList>
    </citation>
    <scope>NUCLEOTIDE SEQUENCE [LARGE SCALE GENOMIC DNA]</scope>
    <source>
        <strain evidence="10">SYSU2018</strain>
    </source>
</reference>
<evidence type="ECO:0000256" key="6">
    <source>
        <dbReference type="ARBA" id="ARBA00023157"/>
    </source>
</evidence>
<evidence type="ECO:0000256" key="5">
    <source>
        <dbReference type="ARBA" id="ARBA00023145"/>
    </source>
</evidence>
<evidence type="ECO:0000259" key="9">
    <source>
        <dbReference type="SMART" id="SM00848"/>
    </source>
</evidence>
<protein>
    <recommendedName>
        <fullName evidence="12">Cathepsin L</fullName>
    </recommendedName>
</protein>
<keyword evidence="5" id="KW-0865">Zymogen</keyword>
<proteinExistence type="inferred from homology"/>
<dbReference type="Proteomes" id="UP001516400">
    <property type="component" value="Unassembled WGS sequence"/>
</dbReference>
<dbReference type="FunFam" id="3.90.70.10:FF:000006">
    <property type="entry name" value="Cathepsin S"/>
    <property type="match status" value="1"/>
</dbReference>
<feature type="signal peptide" evidence="7">
    <location>
        <begin position="1"/>
        <end position="26"/>
    </location>
</feature>